<gene>
    <name evidence="1" type="ORF">JS756_33890</name>
</gene>
<evidence type="ECO:0000313" key="1">
    <source>
        <dbReference type="EMBL" id="MBN0048990.1"/>
    </source>
</evidence>
<dbReference type="RefSeq" id="WP_205387109.1">
    <property type="nucleotide sequence ID" value="NZ_JAFFZS010000054.1"/>
</dbReference>
<evidence type="ECO:0000313" key="2">
    <source>
        <dbReference type="Proteomes" id="UP000788262"/>
    </source>
</evidence>
<dbReference type="EMBL" id="JAFFZS010000054">
    <property type="protein sequence ID" value="MBN0048990.1"/>
    <property type="molecule type" value="Genomic_DNA"/>
</dbReference>
<sequence length="314" mass="35593">MNSITERSDIVRVGARDYALIVPYTVLLTPQGWHRDEQDVRKWRQYRFLFYCRFLGAADHPLVGEKLKVIESPEGVDVTQKKHISATIEVADEKSTLYGVLREETFIHTAATELSAKLGHTAIPALSVGASARDEVKQSITQKVSSSAGSRIIATEKHEEALETEVSYKGGSGILYAAAVYEEWTYGVTLQCVDYLDIKYSKRSPIAFYYRKQNHPNHAQFGNDRGRDWRETGPNILWLHHPWGKVSIWHPLHDSIVLRKASDYANQVPTPHEPVVSPANGWKDSKIRPLVDCDSLYELSHMVFPAKAREDFFA</sequence>
<comment type="caution">
    <text evidence="1">The sequence shown here is derived from an EMBL/GenBank/DDBJ whole genome shotgun (WGS) entry which is preliminary data.</text>
</comment>
<proteinExistence type="predicted"/>
<dbReference type="Proteomes" id="UP000788262">
    <property type="component" value="Unassembled WGS sequence"/>
</dbReference>
<protein>
    <submittedName>
        <fullName evidence="1">Uncharacterized protein</fullName>
    </submittedName>
</protein>
<organism evidence="1 2">
    <name type="scientific">Streptomyces actuosus</name>
    <dbReference type="NCBI Taxonomy" id="1885"/>
    <lineage>
        <taxon>Bacteria</taxon>
        <taxon>Bacillati</taxon>
        <taxon>Actinomycetota</taxon>
        <taxon>Actinomycetes</taxon>
        <taxon>Kitasatosporales</taxon>
        <taxon>Streptomycetaceae</taxon>
        <taxon>Streptomyces</taxon>
    </lineage>
</organism>
<reference evidence="1 2" key="1">
    <citation type="submission" date="2021-02" db="EMBL/GenBank/DDBJ databases">
        <title>Whole genome sequencing of Streptomyces actuosus VRA1.</title>
        <authorList>
            <person name="Sen G."/>
            <person name="Sen A."/>
        </authorList>
    </citation>
    <scope>NUCLEOTIDE SEQUENCE [LARGE SCALE GENOMIC DNA]</scope>
    <source>
        <strain evidence="1 2">VRA1</strain>
    </source>
</reference>
<accession>A0ABS2W1K4</accession>
<name>A0ABS2W1K4_STRAS</name>
<keyword evidence="2" id="KW-1185">Reference proteome</keyword>